<keyword evidence="1" id="KW-0812">Transmembrane</keyword>
<feature type="non-terminal residue" evidence="2">
    <location>
        <position position="94"/>
    </location>
</feature>
<name>A0A382B440_9ZZZZ</name>
<evidence type="ECO:0000313" key="2">
    <source>
        <dbReference type="EMBL" id="SVB08576.1"/>
    </source>
</evidence>
<dbReference type="EMBL" id="UINC01028131">
    <property type="protein sequence ID" value="SVB08576.1"/>
    <property type="molecule type" value="Genomic_DNA"/>
</dbReference>
<protein>
    <submittedName>
        <fullName evidence="2">Uncharacterized protein</fullName>
    </submittedName>
</protein>
<keyword evidence="1" id="KW-1133">Transmembrane helix</keyword>
<sequence length="94" mass="10180">MSEATVTKLPVFDSALRRYALYQIPGLLVAAATIGLLFRWTSLPGWAAVSLVLIWVLKDAALYPWLRSAYESDPGSVIERLVGLPGVAVEPLAP</sequence>
<dbReference type="AlphaFoldDB" id="A0A382B440"/>
<reference evidence="2" key="1">
    <citation type="submission" date="2018-05" db="EMBL/GenBank/DDBJ databases">
        <authorList>
            <person name="Lanie J.A."/>
            <person name="Ng W.-L."/>
            <person name="Kazmierczak K.M."/>
            <person name="Andrzejewski T.M."/>
            <person name="Davidsen T.M."/>
            <person name="Wayne K.J."/>
            <person name="Tettelin H."/>
            <person name="Glass J.I."/>
            <person name="Rusch D."/>
            <person name="Podicherti R."/>
            <person name="Tsui H.-C.T."/>
            <person name="Winkler M.E."/>
        </authorList>
    </citation>
    <scope>NUCLEOTIDE SEQUENCE</scope>
</reference>
<organism evidence="2">
    <name type="scientific">marine metagenome</name>
    <dbReference type="NCBI Taxonomy" id="408172"/>
    <lineage>
        <taxon>unclassified sequences</taxon>
        <taxon>metagenomes</taxon>
        <taxon>ecological metagenomes</taxon>
    </lineage>
</organism>
<keyword evidence="1" id="KW-0472">Membrane</keyword>
<feature type="transmembrane region" description="Helical" evidence="1">
    <location>
        <begin position="20"/>
        <end position="38"/>
    </location>
</feature>
<proteinExistence type="predicted"/>
<accession>A0A382B440</accession>
<evidence type="ECO:0000256" key="1">
    <source>
        <dbReference type="SAM" id="Phobius"/>
    </source>
</evidence>
<gene>
    <name evidence="2" type="ORF">METZ01_LOCUS161430</name>
</gene>